<dbReference type="AlphaFoldDB" id="A0A9D2I7C7"/>
<evidence type="ECO:0000256" key="2">
    <source>
        <dbReference type="ARBA" id="ARBA00022723"/>
    </source>
</evidence>
<evidence type="ECO:0000313" key="7">
    <source>
        <dbReference type="EMBL" id="HJA93632.1"/>
    </source>
</evidence>
<keyword evidence="6" id="KW-0472">Membrane</keyword>
<keyword evidence="5" id="KW-0411">Iron-sulfur</keyword>
<keyword evidence="3" id="KW-0560">Oxidoreductase</keyword>
<evidence type="ECO:0000256" key="1">
    <source>
        <dbReference type="ARBA" id="ARBA00022485"/>
    </source>
</evidence>
<dbReference type="PANTHER" id="PTHR43498">
    <property type="entry name" value="FERREDOXIN:COB-COM HETERODISULFIDE REDUCTASE SUBUNIT A"/>
    <property type="match status" value="1"/>
</dbReference>
<dbReference type="Gene3D" id="3.50.50.60">
    <property type="entry name" value="FAD/NAD(P)-binding domain"/>
    <property type="match status" value="1"/>
</dbReference>
<organism evidence="7 8">
    <name type="scientific">Candidatus Eisenbergiella merdipullorum</name>
    <dbReference type="NCBI Taxonomy" id="2838553"/>
    <lineage>
        <taxon>Bacteria</taxon>
        <taxon>Bacillati</taxon>
        <taxon>Bacillota</taxon>
        <taxon>Clostridia</taxon>
        <taxon>Lachnospirales</taxon>
        <taxon>Lachnospiraceae</taxon>
        <taxon>Eisenbergiella</taxon>
    </lineage>
</organism>
<protein>
    <submittedName>
        <fullName evidence="7">FAD-dependent oxidoreductase</fullName>
    </submittedName>
</protein>
<keyword evidence="2" id="KW-0479">Metal-binding</keyword>
<evidence type="ECO:0000256" key="3">
    <source>
        <dbReference type="ARBA" id="ARBA00023002"/>
    </source>
</evidence>
<evidence type="ECO:0000313" key="8">
    <source>
        <dbReference type="Proteomes" id="UP000886858"/>
    </source>
</evidence>
<proteinExistence type="predicted"/>
<keyword evidence="6" id="KW-0812">Transmembrane</keyword>
<accession>A0A9D2I7C7</accession>
<keyword evidence="4" id="KW-0408">Iron</keyword>
<evidence type="ECO:0000256" key="6">
    <source>
        <dbReference type="SAM" id="Phobius"/>
    </source>
</evidence>
<dbReference type="GO" id="GO:0016491">
    <property type="term" value="F:oxidoreductase activity"/>
    <property type="evidence" value="ECO:0007669"/>
    <property type="project" value="UniProtKB-KW"/>
</dbReference>
<dbReference type="SUPFAM" id="SSF51905">
    <property type="entry name" value="FAD/NAD(P)-binding domain"/>
    <property type="match status" value="1"/>
</dbReference>
<dbReference type="GO" id="GO:0046872">
    <property type="term" value="F:metal ion binding"/>
    <property type="evidence" value="ECO:0007669"/>
    <property type="project" value="UniProtKB-KW"/>
</dbReference>
<comment type="caution">
    <text evidence="7">The sequence shown here is derived from an EMBL/GenBank/DDBJ whole genome shotgun (WGS) entry which is preliminary data.</text>
</comment>
<sequence>MTKFLEKERELPVLYDGYDIAVVGGGIAGVSAALAAARAGKRVLLLERMFALGGLGTLGLVTIYLPLCDGMGHQVSYGITEELLRLSISHGWERDYPDTWLQPGKEHGAQRFQVRYNAQVFAVLLEQLLQKEGVDLLYGTAVCGTIRQGNKVTALIVENKDGRSAIPVQGVVDASGDADIFALSGVETALYKRGNKMAAWYYETLNGRNQLCMVGASDVLPEDGDSQEPEQIGTGRISGIDSRETTEWLLRSHSISLERFLVKGDVSETHSLSVLPTIPQLRMTRRMKGRYTLDEGEDHARFEDSVGMVGDWRKRGPVFEIPMGTLCSEELVNVTAAGRCISVTDAMWDITRVIPAAAVTGQAAGVMLAISSDTAKLSASAVQQELRRQGVRLHLDEIDN</sequence>
<reference evidence="7" key="1">
    <citation type="journal article" date="2021" name="PeerJ">
        <title>Extensive microbial diversity within the chicken gut microbiome revealed by metagenomics and culture.</title>
        <authorList>
            <person name="Gilroy R."/>
            <person name="Ravi A."/>
            <person name="Getino M."/>
            <person name="Pursley I."/>
            <person name="Horton D.L."/>
            <person name="Alikhan N.F."/>
            <person name="Baker D."/>
            <person name="Gharbi K."/>
            <person name="Hall N."/>
            <person name="Watson M."/>
            <person name="Adriaenssens E.M."/>
            <person name="Foster-Nyarko E."/>
            <person name="Jarju S."/>
            <person name="Secka A."/>
            <person name="Antonio M."/>
            <person name="Oren A."/>
            <person name="Chaudhuri R.R."/>
            <person name="La Ragione R."/>
            <person name="Hildebrand F."/>
            <person name="Pallen M.J."/>
        </authorList>
    </citation>
    <scope>NUCLEOTIDE SEQUENCE</scope>
    <source>
        <strain evidence="7">CHK179-7159</strain>
    </source>
</reference>
<dbReference type="InterPro" id="IPR039650">
    <property type="entry name" value="HdrA-like"/>
</dbReference>
<feature type="transmembrane region" description="Helical" evidence="6">
    <location>
        <begin position="20"/>
        <end position="37"/>
    </location>
</feature>
<keyword evidence="6" id="KW-1133">Transmembrane helix</keyword>
<evidence type="ECO:0000256" key="5">
    <source>
        <dbReference type="ARBA" id="ARBA00023014"/>
    </source>
</evidence>
<dbReference type="Pfam" id="PF12831">
    <property type="entry name" value="FAD_oxidored"/>
    <property type="match status" value="2"/>
</dbReference>
<dbReference type="Proteomes" id="UP000886858">
    <property type="component" value="Unassembled WGS sequence"/>
</dbReference>
<feature type="transmembrane region" description="Helical" evidence="6">
    <location>
        <begin position="49"/>
        <end position="67"/>
    </location>
</feature>
<keyword evidence="1" id="KW-0004">4Fe-4S</keyword>
<evidence type="ECO:0000256" key="4">
    <source>
        <dbReference type="ARBA" id="ARBA00023004"/>
    </source>
</evidence>
<name>A0A9D2I7C7_9FIRM</name>
<dbReference type="InterPro" id="IPR036188">
    <property type="entry name" value="FAD/NAD-bd_sf"/>
</dbReference>
<reference evidence="7" key="2">
    <citation type="submission" date="2021-04" db="EMBL/GenBank/DDBJ databases">
        <authorList>
            <person name="Gilroy R."/>
        </authorList>
    </citation>
    <scope>NUCLEOTIDE SEQUENCE</scope>
    <source>
        <strain evidence="7">CHK179-7159</strain>
    </source>
</reference>
<gene>
    <name evidence="7" type="ORF">H9717_11070</name>
</gene>
<dbReference type="EMBL" id="DWYY01000121">
    <property type="protein sequence ID" value="HJA93632.1"/>
    <property type="molecule type" value="Genomic_DNA"/>
</dbReference>
<dbReference type="GO" id="GO:0051539">
    <property type="term" value="F:4 iron, 4 sulfur cluster binding"/>
    <property type="evidence" value="ECO:0007669"/>
    <property type="project" value="UniProtKB-KW"/>
</dbReference>
<dbReference type="PANTHER" id="PTHR43498:SF1">
    <property type="entry name" value="COB--COM HETERODISULFIDE REDUCTASE IRON-SULFUR SUBUNIT A"/>
    <property type="match status" value="1"/>
</dbReference>